<reference evidence="4" key="1">
    <citation type="submission" date="2015-10" db="EMBL/GenBank/DDBJ databases">
        <title>Genome of Paenibacillus bovis sp. nov.</title>
        <authorList>
            <person name="Wu Z."/>
            <person name="Gao C."/>
            <person name="Liu Z."/>
            <person name="Zheng H."/>
        </authorList>
    </citation>
    <scope>NUCLEOTIDE SEQUENCE [LARGE SCALE GENOMIC DNA]</scope>
    <source>
        <strain evidence="4">BD3526</strain>
    </source>
</reference>
<dbReference type="Gene3D" id="3.30.70.270">
    <property type="match status" value="1"/>
</dbReference>
<evidence type="ECO:0000256" key="1">
    <source>
        <dbReference type="SAM" id="Phobius"/>
    </source>
</evidence>
<proteinExistence type="predicted"/>
<dbReference type="SUPFAM" id="SSF55073">
    <property type="entry name" value="Nucleotide cyclase"/>
    <property type="match status" value="1"/>
</dbReference>
<name>A0A172ZB54_9BACL</name>
<accession>A0A172ZB54</accession>
<evidence type="ECO:0000259" key="2">
    <source>
        <dbReference type="PROSITE" id="PS50887"/>
    </source>
</evidence>
<dbReference type="Pfam" id="PF00990">
    <property type="entry name" value="GGDEF"/>
    <property type="match status" value="1"/>
</dbReference>
<sequence>MNNRIPIRRTMIGYTLLIALTVIQQLLVFWDVYAQQHYGLLELGITIGSLAALLLGFWLPRGIAVVMIFVFLVSYFVWLVTFAPVKGLTFLELFLIPGSTLAALMIKYSLIDTRRLVERLEELAEITPQVDIDTTLGNKAALTEALVKHSNLARRYHENYSFCIAMFKIEFLPLVQESVGSAGYARLLLTLSDTIQKQIRFEDYKFAIDNGRFIILCPMTNKDYLQPLTRRIRDAMMDTDFPDKRGQALQLVVRAGALVFQPEQFEKYEDIDDVIAALERNTETDLIGEYI</sequence>
<feature type="transmembrane region" description="Helical" evidence="1">
    <location>
        <begin position="39"/>
        <end position="59"/>
    </location>
</feature>
<dbReference type="RefSeq" id="WP_060531282.1">
    <property type="nucleotide sequence ID" value="NZ_CP013023.1"/>
</dbReference>
<keyword evidence="1" id="KW-0472">Membrane</keyword>
<reference evidence="3 4" key="2">
    <citation type="journal article" date="2016" name="Int. J. Syst. Evol. Microbiol.">
        <title>Paenibacillus bovis sp. nov., isolated from raw yak (Bos grunniens) milk.</title>
        <authorList>
            <person name="Gao C."/>
            <person name="Han J."/>
            <person name="Liu Z."/>
            <person name="Xu X."/>
            <person name="Hang F."/>
            <person name="Wu Z."/>
        </authorList>
    </citation>
    <scope>NUCLEOTIDE SEQUENCE [LARGE SCALE GENOMIC DNA]</scope>
    <source>
        <strain evidence="3 4">BD3526</strain>
    </source>
</reference>
<dbReference type="STRING" id="1616788.AR543_01730"/>
<dbReference type="PROSITE" id="PS50887">
    <property type="entry name" value="GGDEF"/>
    <property type="match status" value="1"/>
</dbReference>
<keyword evidence="4" id="KW-1185">Reference proteome</keyword>
<dbReference type="OrthoDB" id="2576558at2"/>
<gene>
    <name evidence="3" type="ORF">AR543_01730</name>
</gene>
<dbReference type="InterPro" id="IPR029787">
    <property type="entry name" value="Nucleotide_cyclase"/>
</dbReference>
<organism evidence="3 4">
    <name type="scientific">Paenibacillus bovis</name>
    <dbReference type="NCBI Taxonomy" id="1616788"/>
    <lineage>
        <taxon>Bacteria</taxon>
        <taxon>Bacillati</taxon>
        <taxon>Bacillota</taxon>
        <taxon>Bacilli</taxon>
        <taxon>Bacillales</taxon>
        <taxon>Paenibacillaceae</taxon>
        <taxon>Paenibacillus</taxon>
    </lineage>
</organism>
<dbReference type="InterPro" id="IPR000160">
    <property type="entry name" value="GGDEF_dom"/>
</dbReference>
<feature type="domain" description="GGDEF" evidence="2">
    <location>
        <begin position="160"/>
        <end position="291"/>
    </location>
</feature>
<feature type="transmembrane region" description="Helical" evidence="1">
    <location>
        <begin position="91"/>
        <end position="110"/>
    </location>
</feature>
<keyword evidence="1" id="KW-0812">Transmembrane</keyword>
<protein>
    <submittedName>
        <fullName evidence="3">Diguanylate cyclase</fullName>
    </submittedName>
</protein>
<feature type="transmembrane region" description="Helical" evidence="1">
    <location>
        <begin position="12"/>
        <end position="33"/>
    </location>
</feature>
<keyword evidence="1" id="KW-1133">Transmembrane helix</keyword>
<dbReference type="Proteomes" id="UP000078148">
    <property type="component" value="Chromosome"/>
</dbReference>
<dbReference type="InterPro" id="IPR043128">
    <property type="entry name" value="Rev_trsase/Diguanyl_cyclase"/>
</dbReference>
<dbReference type="EMBL" id="CP013023">
    <property type="protein sequence ID" value="ANF94875.1"/>
    <property type="molecule type" value="Genomic_DNA"/>
</dbReference>
<dbReference type="KEGG" id="pbv:AR543_01730"/>
<evidence type="ECO:0000313" key="4">
    <source>
        <dbReference type="Proteomes" id="UP000078148"/>
    </source>
</evidence>
<evidence type="ECO:0000313" key="3">
    <source>
        <dbReference type="EMBL" id="ANF94875.1"/>
    </source>
</evidence>
<feature type="transmembrane region" description="Helical" evidence="1">
    <location>
        <begin position="66"/>
        <end position="85"/>
    </location>
</feature>
<dbReference type="AlphaFoldDB" id="A0A172ZB54"/>